<dbReference type="InterPro" id="IPR036249">
    <property type="entry name" value="Thioredoxin-like_sf"/>
</dbReference>
<dbReference type="AlphaFoldDB" id="A0A0R1SJ69"/>
<dbReference type="RefSeq" id="WP_057864038.1">
    <property type="nucleotide sequence ID" value="NZ_AZEY01000023.1"/>
</dbReference>
<dbReference type="Pfam" id="PF13462">
    <property type="entry name" value="Thioredoxin_4"/>
    <property type="match status" value="1"/>
</dbReference>
<gene>
    <name evidence="2" type="ORF">FC85_GL002424</name>
</gene>
<protein>
    <recommendedName>
        <fullName evidence="1">Thioredoxin-like fold domain-containing protein</fullName>
    </recommendedName>
</protein>
<reference evidence="2 3" key="1">
    <citation type="journal article" date="2015" name="Genome Announc.">
        <title>Expanding the biotechnology potential of lactobacilli through comparative genomics of 213 strains and associated genera.</title>
        <authorList>
            <person name="Sun Z."/>
            <person name="Harris H.M."/>
            <person name="McCann A."/>
            <person name="Guo C."/>
            <person name="Argimon S."/>
            <person name="Zhang W."/>
            <person name="Yang X."/>
            <person name="Jeffery I.B."/>
            <person name="Cooney J.C."/>
            <person name="Kagawa T.F."/>
            <person name="Liu W."/>
            <person name="Song Y."/>
            <person name="Salvetti E."/>
            <person name="Wrobel A."/>
            <person name="Rasinkangas P."/>
            <person name="Parkhill J."/>
            <person name="Rea M.C."/>
            <person name="O'Sullivan O."/>
            <person name="Ritari J."/>
            <person name="Douillard F.P."/>
            <person name="Paul Ross R."/>
            <person name="Yang R."/>
            <person name="Briner A.E."/>
            <person name="Felis G.E."/>
            <person name="de Vos W.M."/>
            <person name="Barrangou R."/>
            <person name="Klaenhammer T.R."/>
            <person name="Caufield P.W."/>
            <person name="Cui Y."/>
            <person name="Zhang H."/>
            <person name="O'Toole P.W."/>
        </authorList>
    </citation>
    <scope>NUCLEOTIDE SEQUENCE [LARGE SCALE GENOMIC DNA]</scope>
    <source>
        <strain evidence="2 3">DSM 14421</strain>
    </source>
</reference>
<evidence type="ECO:0000313" key="2">
    <source>
        <dbReference type="EMBL" id="KRL68606.1"/>
    </source>
</evidence>
<dbReference type="EMBL" id="AZEY01000023">
    <property type="protein sequence ID" value="KRL68606.1"/>
    <property type="molecule type" value="Genomic_DNA"/>
</dbReference>
<evidence type="ECO:0000259" key="1">
    <source>
        <dbReference type="Pfam" id="PF13462"/>
    </source>
</evidence>
<feature type="domain" description="Thioredoxin-like fold" evidence="1">
    <location>
        <begin position="13"/>
        <end position="155"/>
    </location>
</feature>
<sequence>MSEFNFNFSDQSTLNFGEADADHELIAILNLACPDSQKWFLENKSVLLNSVGTRQLLLHLKFWNKPKPSLLNGNVANEYVDYGHPNQALDFITRLFQHQEQLRNQALENVELYLQDTFNVQPYELADKVAKQILVEVNQNNITSVPTIITNNRSYFDDGLIPVSQLF</sequence>
<dbReference type="SUPFAM" id="SSF52833">
    <property type="entry name" value="Thioredoxin-like"/>
    <property type="match status" value="1"/>
</dbReference>
<dbReference type="Proteomes" id="UP000052013">
    <property type="component" value="Unassembled WGS sequence"/>
</dbReference>
<evidence type="ECO:0000313" key="3">
    <source>
        <dbReference type="Proteomes" id="UP000052013"/>
    </source>
</evidence>
<proteinExistence type="predicted"/>
<dbReference type="InterPro" id="IPR012336">
    <property type="entry name" value="Thioredoxin-like_fold"/>
</dbReference>
<organism evidence="2 3">
    <name type="scientific">Lentilactobacillus diolivorans DSM 14421</name>
    <dbReference type="NCBI Taxonomy" id="1423739"/>
    <lineage>
        <taxon>Bacteria</taxon>
        <taxon>Bacillati</taxon>
        <taxon>Bacillota</taxon>
        <taxon>Bacilli</taxon>
        <taxon>Lactobacillales</taxon>
        <taxon>Lactobacillaceae</taxon>
        <taxon>Lentilactobacillus</taxon>
    </lineage>
</organism>
<dbReference type="PATRIC" id="fig|1423739.3.peg.2520"/>
<dbReference type="STRING" id="1423739.FC85_GL002424"/>
<dbReference type="Gene3D" id="1.10.1200.90">
    <property type="entry name" value="DsbA-like domain"/>
    <property type="match status" value="1"/>
</dbReference>
<accession>A0A0R1SJ69</accession>
<name>A0A0R1SJ69_9LACO</name>
<comment type="caution">
    <text evidence="2">The sequence shown here is derived from an EMBL/GenBank/DDBJ whole genome shotgun (WGS) entry which is preliminary data.</text>
</comment>
<dbReference type="Gene3D" id="3.40.30.10">
    <property type="entry name" value="Glutaredoxin"/>
    <property type="match status" value="1"/>
</dbReference>